<gene>
    <name evidence="2" type="ORF">QQF64_015419</name>
</gene>
<dbReference type="Proteomes" id="UP001558613">
    <property type="component" value="Unassembled WGS sequence"/>
</dbReference>
<protein>
    <recommendedName>
        <fullName evidence="4">Secreted protein</fullName>
    </recommendedName>
</protein>
<name>A0ABR3NV65_9TELE</name>
<feature type="compositionally biased region" description="Polar residues" evidence="1">
    <location>
        <begin position="34"/>
        <end position="51"/>
    </location>
</feature>
<evidence type="ECO:0008006" key="4">
    <source>
        <dbReference type="Google" id="ProtNLM"/>
    </source>
</evidence>
<evidence type="ECO:0000313" key="2">
    <source>
        <dbReference type="EMBL" id="KAL1280819.1"/>
    </source>
</evidence>
<organism evidence="2 3">
    <name type="scientific">Cirrhinus molitorella</name>
    <name type="common">mud carp</name>
    <dbReference type="NCBI Taxonomy" id="172907"/>
    <lineage>
        <taxon>Eukaryota</taxon>
        <taxon>Metazoa</taxon>
        <taxon>Chordata</taxon>
        <taxon>Craniata</taxon>
        <taxon>Vertebrata</taxon>
        <taxon>Euteleostomi</taxon>
        <taxon>Actinopterygii</taxon>
        <taxon>Neopterygii</taxon>
        <taxon>Teleostei</taxon>
        <taxon>Ostariophysi</taxon>
        <taxon>Cypriniformes</taxon>
        <taxon>Cyprinidae</taxon>
        <taxon>Labeoninae</taxon>
        <taxon>Labeonini</taxon>
        <taxon>Cirrhinus</taxon>
    </lineage>
</organism>
<evidence type="ECO:0000256" key="1">
    <source>
        <dbReference type="SAM" id="MobiDB-lite"/>
    </source>
</evidence>
<keyword evidence="3" id="KW-1185">Reference proteome</keyword>
<feature type="region of interest" description="Disordered" evidence="1">
    <location>
        <begin position="33"/>
        <end position="88"/>
    </location>
</feature>
<evidence type="ECO:0000313" key="3">
    <source>
        <dbReference type="Proteomes" id="UP001558613"/>
    </source>
</evidence>
<sequence>MSASDLRLGVTKLSQHWLLAFLLLKREWAGLETSKPSNPFQAETRCLSANQTRRERESQTKETLRSSAWERSAQTRCPSKQGANYEGF</sequence>
<comment type="caution">
    <text evidence="2">The sequence shown here is derived from an EMBL/GenBank/DDBJ whole genome shotgun (WGS) entry which is preliminary data.</text>
</comment>
<feature type="compositionally biased region" description="Polar residues" evidence="1">
    <location>
        <begin position="72"/>
        <end position="82"/>
    </location>
</feature>
<accession>A0ABR3NV65</accession>
<proteinExistence type="predicted"/>
<reference evidence="2 3" key="1">
    <citation type="submission" date="2023-09" db="EMBL/GenBank/DDBJ databases">
        <authorList>
            <person name="Wang M."/>
        </authorList>
    </citation>
    <scope>NUCLEOTIDE SEQUENCE [LARGE SCALE GENOMIC DNA]</scope>
    <source>
        <strain evidence="2">GT-2023</strain>
        <tissue evidence="2">Liver</tissue>
    </source>
</reference>
<dbReference type="EMBL" id="JAYMGO010000002">
    <property type="protein sequence ID" value="KAL1280819.1"/>
    <property type="molecule type" value="Genomic_DNA"/>
</dbReference>
<feature type="compositionally biased region" description="Basic and acidic residues" evidence="1">
    <location>
        <begin position="52"/>
        <end position="64"/>
    </location>
</feature>